<accession>A0A1G2C5A7</accession>
<dbReference type="Proteomes" id="UP000176349">
    <property type="component" value="Unassembled WGS sequence"/>
</dbReference>
<organism evidence="1 2">
    <name type="scientific">Candidatus Liptonbacteria bacterium GWC1_60_9</name>
    <dbReference type="NCBI Taxonomy" id="1798645"/>
    <lineage>
        <taxon>Bacteria</taxon>
        <taxon>Candidatus Liptoniibacteriota</taxon>
    </lineage>
</organism>
<comment type="caution">
    <text evidence="1">The sequence shown here is derived from an EMBL/GenBank/DDBJ whole genome shotgun (WGS) entry which is preliminary data.</text>
</comment>
<evidence type="ECO:0008006" key="3">
    <source>
        <dbReference type="Google" id="ProtNLM"/>
    </source>
</evidence>
<sequence>MPRAGRVSVAERYVTITAYSSTPEETDDTPFITASGTHVREGVVAANFLPLGTAVKIPELYGDRLFVVEDRMHERNSDKLDIWMPTKAEARQFGRQTALIIVIR</sequence>
<proteinExistence type="predicted"/>
<reference evidence="1 2" key="1">
    <citation type="journal article" date="2016" name="Nat. Commun.">
        <title>Thousands of microbial genomes shed light on interconnected biogeochemical processes in an aquifer system.</title>
        <authorList>
            <person name="Anantharaman K."/>
            <person name="Brown C.T."/>
            <person name="Hug L.A."/>
            <person name="Sharon I."/>
            <person name="Castelle C.J."/>
            <person name="Probst A.J."/>
            <person name="Thomas B.C."/>
            <person name="Singh A."/>
            <person name="Wilkins M.J."/>
            <person name="Karaoz U."/>
            <person name="Brodie E.L."/>
            <person name="Williams K.H."/>
            <person name="Hubbard S.S."/>
            <person name="Banfield J.F."/>
        </authorList>
    </citation>
    <scope>NUCLEOTIDE SEQUENCE [LARGE SCALE GENOMIC DNA]</scope>
</reference>
<protein>
    <recommendedName>
        <fullName evidence="3">3D domain-containing protein</fullName>
    </recommendedName>
</protein>
<evidence type="ECO:0000313" key="1">
    <source>
        <dbReference type="EMBL" id="OGY96583.1"/>
    </source>
</evidence>
<dbReference type="EMBL" id="MHKV01000041">
    <property type="protein sequence ID" value="OGY96583.1"/>
    <property type="molecule type" value="Genomic_DNA"/>
</dbReference>
<name>A0A1G2C5A7_9BACT</name>
<dbReference type="CDD" id="cd22784">
    <property type="entry name" value="DPBB_MltA_YuiC-like"/>
    <property type="match status" value="1"/>
</dbReference>
<gene>
    <name evidence="1" type="ORF">A2128_00860</name>
</gene>
<dbReference type="AlphaFoldDB" id="A0A1G2C5A7"/>
<evidence type="ECO:0000313" key="2">
    <source>
        <dbReference type="Proteomes" id="UP000176349"/>
    </source>
</evidence>